<dbReference type="PANTHER" id="PTHR36842">
    <property type="entry name" value="PROTEIN TOLB HOMOLOG"/>
    <property type="match status" value="1"/>
</dbReference>
<name>A0A7X9RUX5_9BACT</name>
<evidence type="ECO:0000256" key="3">
    <source>
        <dbReference type="SAM" id="SignalP"/>
    </source>
</evidence>
<keyword evidence="3" id="KW-0732">Signal</keyword>
<keyword evidence="2" id="KW-0175">Coiled coil</keyword>
<evidence type="ECO:0000256" key="2">
    <source>
        <dbReference type="SAM" id="Coils"/>
    </source>
</evidence>
<dbReference type="SUPFAM" id="SSF69304">
    <property type="entry name" value="Tricorn protease N-terminal domain"/>
    <property type="match status" value="1"/>
</dbReference>
<evidence type="ECO:0000256" key="1">
    <source>
        <dbReference type="ARBA" id="ARBA00009820"/>
    </source>
</evidence>
<dbReference type="Gene3D" id="2.40.160.50">
    <property type="entry name" value="membrane protein fhac: a member of the omp85/tpsb transporter family"/>
    <property type="match status" value="1"/>
</dbReference>
<reference evidence="4 5" key="1">
    <citation type="submission" date="2020-04" db="EMBL/GenBank/DDBJ databases">
        <title>Flammeovirga sp. SR4, a novel species isolated from seawater.</title>
        <authorList>
            <person name="Wang X."/>
        </authorList>
    </citation>
    <scope>NUCLEOTIDE SEQUENCE [LARGE SCALE GENOMIC DNA]</scope>
    <source>
        <strain evidence="4 5">ATCC 23126</strain>
    </source>
</reference>
<evidence type="ECO:0000313" key="4">
    <source>
        <dbReference type="EMBL" id="NME69184.1"/>
    </source>
</evidence>
<evidence type="ECO:0000313" key="5">
    <source>
        <dbReference type="Proteomes" id="UP000576082"/>
    </source>
</evidence>
<protein>
    <submittedName>
        <fullName evidence="4">Uncharacterized protein</fullName>
    </submittedName>
</protein>
<dbReference type="CDD" id="cd22249">
    <property type="entry name" value="UDM1_RNF168_RNF169-like"/>
    <property type="match status" value="1"/>
</dbReference>
<comment type="caution">
    <text evidence="4">The sequence shown here is derived from an EMBL/GenBank/DDBJ whole genome shotgun (WGS) entry which is preliminary data.</text>
</comment>
<dbReference type="Gene3D" id="2.120.10.60">
    <property type="entry name" value="Tricorn protease N-terminal domain"/>
    <property type="match status" value="1"/>
</dbReference>
<dbReference type="Gene3D" id="2.120.10.30">
    <property type="entry name" value="TolB, C-terminal domain"/>
    <property type="match status" value="1"/>
</dbReference>
<feature type="chain" id="PRO_5031085078" evidence="3">
    <location>
        <begin position="24"/>
        <end position="1188"/>
    </location>
</feature>
<gene>
    <name evidence="4" type="ORF">HHU12_14505</name>
</gene>
<feature type="coiled-coil region" evidence="2">
    <location>
        <begin position="599"/>
        <end position="636"/>
    </location>
</feature>
<feature type="signal peptide" evidence="3">
    <location>
        <begin position="1"/>
        <end position="23"/>
    </location>
</feature>
<dbReference type="EMBL" id="JABANE010000037">
    <property type="protein sequence ID" value="NME69184.1"/>
    <property type="molecule type" value="Genomic_DNA"/>
</dbReference>
<dbReference type="Proteomes" id="UP000576082">
    <property type="component" value="Unassembled WGS sequence"/>
</dbReference>
<keyword evidence="5" id="KW-1185">Reference proteome</keyword>
<comment type="similarity">
    <text evidence="1">Belongs to the TolB family.</text>
</comment>
<dbReference type="AlphaFoldDB" id="A0A7X9RUX5"/>
<dbReference type="Pfam" id="PF07676">
    <property type="entry name" value="PD40"/>
    <property type="match status" value="2"/>
</dbReference>
<proteinExistence type="inferred from homology"/>
<dbReference type="InterPro" id="IPR011659">
    <property type="entry name" value="WD40"/>
</dbReference>
<accession>A0A7X9RUX5</accession>
<organism evidence="4 5">
    <name type="scientific">Flammeovirga aprica JL-4</name>
    <dbReference type="NCBI Taxonomy" id="694437"/>
    <lineage>
        <taxon>Bacteria</taxon>
        <taxon>Pseudomonadati</taxon>
        <taxon>Bacteroidota</taxon>
        <taxon>Cytophagia</taxon>
        <taxon>Cytophagales</taxon>
        <taxon>Flammeovirgaceae</taxon>
        <taxon>Flammeovirga</taxon>
    </lineage>
</organism>
<dbReference type="InterPro" id="IPR011042">
    <property type="entry name" value="6-blade_b-propeller_TolB-like"/>
</dbReference>
<sequence length="1188" mass="138590">MNRHCKLFISIFISLLFATSANAQHFFRLENFGKNRVQYEIFDWSFIETEHFELYYYGYGITIAKIAGEIAEREYQNITETVGYAPYYKTKILVYNSIQDLRQSNIGINQQGYAITGQTSFIRSEVEVAFSGAKYLFEEDVKRSIADALIFEMMYGGSLKDMIKSSYLMNLPNWFIVGASDYIARGWSRDMDDKVRDFFSRHPKKFPNIRYLEGENAKIVGQSIWNYLVEKYGKSNMASILNLTRIVRDEKVAIQNTLGISYEEFIEGWKKFYLDEHESLEKNYVDIDEKESINSNRKSRIYNKINISPDGTRLAYTENERGKYKINVYDLNKKKIRTVFKSGYKVVNQQIDYDVPLVDWISKDELVIFSQRKGQNYMFIYNLSKGGFNTFFRYLKREIEFKFDHINDISVSPNGKKVAMSAERRGQTDIYEHNIARRRTRQITKDYFDDITPSYLPNGSDIIFSSNRSVDSTKTKTGDLEDINATFNLFVYSKSNPQKLERITNNLGKDFKPSILDENHLLFLSDRKGITNFFVYDLKDSLARQVSNFKYSIKDYTTYKGDIAYVAYSNEKEHIYTGSIEVNNTIFTPKTKRQQIMDLRELREIKKKKELQAKRKREAEARMALFREQQRQKELKRVQDSIYQAKEEEEQLRKILGDTVDTIYEGDDIVWDDADTIQVEDKSQSVVVQDTVKNNEVQPEEVVKVEQQPKVEEKDPFDEEIDFENYSFVTTNGSGNNGPDIGLLPQKPTYTEAEDEDKANTDNYKFFSYSKNKRDAFWSKYNDRLKAKQDASKKKSMFSKSKDYEIRFSVDGFNTNMRFDPLMGSGLQFEVMMTDAMENHKINAGLFGTFSLNNGNFFAEYLYLKHRLDYSIRYERQSLDVDQLFHRYSKNYYEAGVSLPVSIRSRIQVLPFLTNTRFTDTSINPGLDKNDVNRYWTGFNVEYVFDNSLERGKNMLIGTRAKIRYENYVGLNSISENFQNISFDIRHYQKVLRSMTLALRGSAGSFFGQSPKTYRLGGMDNWAFGNMDNDPRGVQPESVNDIPDLTDLMFTKFTGPLRGFNWNKWEGENYMLFNAELRMPVMKFLTKRPVKSKLLRDLQFTVFFDIGSAWTGVNPFEEDNSLNTEEIGPVGSFDATVKNFRYPFLMGHGVGARTTLLGYYLKLDVAWGIEDGFRQSNPKYYVTLGHDF</sequence>
<dbReference type="PANTHER" id="PTHR36842:SF1">
    <property type="entry name" value="PROTEIN TOLB"/>
    <property type="match status" value="1"/>
</dbReference>